<dbReference type="GeneID" id="110974188"/>
<dbReference type="KEGG" id="aplc:110974188"/>
<dbReference type="InterPro" id="IPR017907">
    <property type="entry name" value="Znf_RING_CS"/>
</dbReference>
<evidence type="ECO:0000256" key="3">
    <source>
        <dbReference type="ARBA" id="ARBA00022833"/>
    </source>
</evidence>
<keyword evidence="6" id="KW-0472">Membrane</keyword>
<dbReference type="Proteomes" id="UP000694845">
    <property type="component" value="Unplaced"/>
</dbReference>
<evidence type="ECO:0000256" key="5">
    <source>
        <dbReference type="SAM" id="MobiDB-lite"/>
    </source>
</evidence>
<keyword evidence="1" id="KW-0479">Metal-binding</keyword>
<accession>A0A8B7XKJ8</accession>
<dbReference type="InterPro" id="IPR013083">
    <property type="entry name" value="Znf_RING/FYVE/PHD"/>
</dbReference>
<evidence type="ECO:0000259" key="7">
    <source>
        <dbReference type="PROSITE" id="PS50089"/>
    </source>
</evidence>
<dbReference type="InterPro" id="IPR018957">
    <property type="entry name" value="Znf_C3HC4_RING-type"/>
</dbReference>
<gene>
    <name evidence="9" type="primary">LOC110974188</name>
</gene>
<evidence type="ECO:0000313" key="8">
    <source>
        <dbReference type="Proteomes" id="UP000694845"/>
    </source>
</evidence>
<keyword evidence="3" id="KW-0862">Zinc</keyword>
<evidence type="ECO:0000256" key="6">
    <source>
        <dbReference type="SAM" id="Phobius"/>
    </source>
</evidence>
<organism evidence="8 9">
    <name type="scientific">Acanthaster planci</name>
    <name type="common">Crown-of-thorns starfish</name>
    <dbReference type="NCBI Taxonomy" id="133434"/>
    <lineage>
        <taxon>Eukaryota</taxon>
        <taxon>Metazoa</taxon>
        <taxon>Echinodermata</taxon>
        <taxon>Eleutherozoa</taxon>
        <taxon>Asterozoa</taxon>
        <taxon>Asteroidea</taxon>
        <taxon>Valvatacea</taxon>
        <taxon>Valvatida</taxon>
        <taxon>Acanthasteridae</taxon>
        <taxon>Acanthaster</taxon>
    </lineage>
</organism>
<evidence type="ECO:0000256" key="1">
    <source>
        <dbReference type="ARBA" id="ARBA00022723"/>
    </source>
</evidence>
<dbReference type="InterPro" id="IPR001841">
    <property type="entry name" value="Znf_RING"/>
</dbReference>
<feature type="region of interest" description="Disordered" evidence="5">
    <location>
        <begin position="202"/>
        <end position="223"/>
    </location>
</feature>
<protein>
    <submittedName>
        <fullName evidence="9">Uncharacterized protein LOC110974188</fullName>
    </submittedName>
</protein>
<keyword evidence="8" id="KW-1185">Reference proteome</keyword>
<keyword evidence="6" id="KW-0812">Transmembrane</keyword>
<proteinExistence type="predicted"/>
<evidence type="ECO:0000256" key="2">
    <source>
        <dbReference type="ARBA" id="ARBA00022771"/>
    </source>
</evidence>
<feature type="compositionally biased region" description="Polar residues" evidence="5">
    <location>
        <begin position="202"/>
        <end position="217"/>
    </location>
</feature>
<dbReference type="OMA" id="RCHERCE"/>
<dbReference type="Gene3D" id="3.30.40.10">
    <property type="entry name" value="Zinc/RING finger domain, C3HC4 (zinc finger)"/>
    <property type="match status" value="1"/>
</dbReference>
<evidence type="ECO:0000313" key="9">
    <source>
        <dbReference type="RefSeq" id="XP_022081333.1"/>
    </source>
</evidence>
<sequence>MYGCKICQSASLIEAVSLRCGHQFCKECLLSLLPDPGSHPVSILPEHIAVVICPRCHERCEYTAVHGERLKQQDGGATRAPSLWTDEAAKRRFRKRAQFIQMYRREYDYLNRTSRSRFCSVLEEDNGRASKQCSWDDNLARSSDTFRRTRFDKGDPTKHVKGGLPDLVSQGRGVDDVRAIDHVTGRFITCIIISNSDQTQVSSDAEASSHPIEQQPRSPGPCSPYIARASRREFHRPARSELAPFMDSPSNFLTGTQTTKFCCLDSDIRRGIVAGMFVSLLIAVIIMTSIISSSS</sequence>
<dbReference type="Pfam" id="PF00097">
    <property type="entry name" value="zf-C3HC4"/>
    <property type="match status" value="1"/>
</dbReference>
<dbReference type="GO" id="GO:0008270">
    <property type="term" value="F:zinc ion binding"/>
    <property type="evidence" value="ECO:0007669"/>
    <property type="project" value="UniProtKB-KW"/>
</dbReference>
<keyword evidence="6" id="KW-1133">Transmembrane helix</keyword>
<keyword evidence="2 4" id="KW-0863">Zinc-finger</keyword>
<name>A0A8B7XKJ8_ACAPL</name>
<dbReference type="SUPFAM" id="SSF57850">
    <property type="entry name" value="RING/U-box"/>
    <property type="match status" value="1"/>
</dbReference>
<dbReference type="PROSITE" id="PS00518">
    <property type="entry name" value="ZF_RING_1"/>
    <property type="match status" value="1"/>
</dbReference>
<reference evidence="9" key="1">
    <citation type="submission" date="2025-08" db="UniProtKB">
        <authorList>
            <consortium name="RefSeq"/>
        </authorList>
    </citation>
    <scope>IDENTIFICATION</scope>
</reference>
<dbReference type="SMART" id="SM00184">
    <property type="entry name" value="RING"/>
    <property type="match status" value="1"/>
</dbReference>
<dbReference type="PROSITE" id="PS50089">
    <property type="entry name" value="ZF_RING_2"/>
    <property type="match status" value="1"/>
</dbReference>
<feature type="domain" description="RING-type" evidence="7">
    <location>
        <begin position="4"/>
        <end position="57"/>
    </location>
</feature>
<dbReference type="AlphaFoldDB" id="A0A8B7XKJ8"/>
<feature type="transmembrane region" description="Helical" evidence="6">
    <location>
        <begin position="271"/>
        <end position="291"/>
    </location>
</feature>
<dbReference type="OrthoDB" id="6105938at2759"/>
<dbReference type="RefSeq" id="XP_022081333.1">
    <property type="nucleotide sequence ID" value="XM_022225641.1"/>
</dbReference>
<evidence type="ECO:0000256" key="4">
    <source>
        <dbReference type="PROSITE-ProRule" id="PRU00175"/>
    </source>
</evidence>